<evidence type="ECO:0000313" key="8">
    <source>
        <dbReference type="EnsemblMetazoa" id="ACUA003631-PA"/>
    </source>
</evidence>
<protein>
    <recommendedName>
        <fullName evidence="6">Carboxylic ester hydrolase</fullName>
        <ecNumber evidence="6">3.1.1.-</ecNumber>
    </recommendedName>
</protein>
<dbReference type="GO" id="GO:0052689">
    <property type="term" value="F:carboxylic ester hydrolase activity"/>
    <property type="evidence" value="ECO:0007669"/>
    <property type="project" value="UniProtKB-KW"/>
</dbReference>
<dbReference type="AlphaFoldDB" id="A0A182LWI4"/>
<dbReference type="Gene3D" id="3.40.50.1820">
    <property type="entry name" value="alpha/beta hydrolase"/>
    <property type="match status" value="1"/>
</dbReference>
<evidence type="ECO:0000256" key="2">
    <source>
        <dbReference type="ARBA" id="ARBA00022487"/>
    </source>
</evidence>
<keyword evidence="4" id="KW-1015">Disulfide bond</keyword>
<dbReference type="Proteomes" id="UP000075883">
    <property type="component" value="Unassembled WGS sequence"/>
</dbReference>
<evidence type="ECO:0000256" key="6">
    <source>
        <dbReference type="RuleBase" id="RU361235"/>
    </source>
</evidence>
<evidence type="ECO:0000256" key="3">
    <source>
        <dbReference type="ARBA" id="ARBA00022801"/>
    </source>
</evidence>
<keyword evidence="2" id="KW-0719">Serine esterase</keyword>
<feature type="domain" description="Carboxylesterase type B" evidence="7">
    <location>
        <begin position="38"/>
        <end position="504"/>
    </location>
</feature>
<evidence type="ECO:0000256" key="5">
    <source>
        <dbReference type="ARBA" id="ARBA00023180"/>
    </source>
</evidence>
<organism evidence="8 9">
    <name type="scientific">Anopheles culicifacies</name>
    <dbReference type="NCBI Taxonomy" id="139723"/>
    <lineage>
        <taxon>Eukaryota</taxon>
        <taxon>Metazoa</taxon>
        <taxon>Ecdysozoa</taxon>
        <taxon>Arthropoda</taxon>
        <taxon>Hexapoda</taxon>
        <taxon>Insecta</taxon>
        <taxon>Pterygota</taxon>
        <taxon>Neoptera</taxon>
        <taxon>Endopterygota</taxon>
        <taxon>Diptera</taxon>
        <taxon>Nematocera</taxon>
        <taxon>Culicoidea</taxon>
        <taxon>Culicidae</taxon>
        <taxon>Anophelinae</taxon>
        <taxon>Anopheles</taxon>
        <taxon>culicifacies species complex</taxon>
    </lineage>
</organism>
<evidence type="ECO:0000256" key="1">
    <source>
        <dbReference type="ARBA" id="ARBA00005964"/>
    </source>
</evidence>
<evidence type="ECO:0000259" key="7">
    <source>
        <dbReference type="Pfam" id="PF00135"/>
    </source>
</evidence>
<keyword evidence="9" id="KW-1185">Reference proteome</keyword>
<name>A0A182LWI4_9DIPT</name>
<dbReference type="EMBL" id="AXCM01007665">
    <property type="status" value="NOT_ANNOTATED_CDS"/>
    <property type="molecule type" value="Genomic_DNA"/>
</dbReference>
<reference evidence="8" key="2">
    <citation type="submission" date="2020-05" db="UniProtKB">
        <authorList>
            <consortium name="EnsemblMetazoa"/>
        </authorList>
    </citation>
    <scope>IDENTIFICATION</scope>
    <source>
        <strain evidence="8">A-37</strain>
    </source>
</reference>
<dbReference type="SUPFAM" id="SSF53474">
    <property type="entry name" value="alpha/beta-Hydrolases"/>
    <property type="match status" value="1"/>
</dbReference>
<evidence type="ECO:0000256" key="4">
    <source>
        <dbReference type="ARBA" id="ARBA00023157"/>
    </source>
</evidence>
<dbReference type="InterPro" id="IPR029058">
    <property type="entry name" value="AB_hydrolase_fold"/>
</dbReference>
<keyword evidence="3 6" id="KW-0378">Hydrolase</keyword>
<sequence length="504" mass="57344">MFLQGPEIDKRHRNRTGFGWSMAACQVQFDQSTTGVGILKTTFDSTPYCAYLGIRYAEPPIGKLRFRHSILHQPSGHQNYTSDGNICPQFENPMIRDRVLGDEDCLFANIYSPRVGDNSGVSSSKAHPVLVFVHGGSYLMGHGEKDINGVDLLVDSGVLVVTFNYRLNMLGFLKSDTFNISGNYGLKDQTTLLRWVQRNIKFFGGDPDQVTLMGQSAGAGAVTNHLYIQHSKNLFHRLIALSGSFLAPWSFMYDYPYCSEEYLNDLKIHSPEQLKLIDFREFLMETNPAKYWLPFASMGMPFFIPAEEREELHQDNYTVEKSHAAVLHPPVTSVPVLLSETAREFEDVVNSLQQFVFHPNIPQNWTKSTIDAFTSSVDDFISMTVTEGHASSREEVMQNIASVANMKYPMKRLASDLVQTLDPSINPIYYLRFEYDGRFGKSKHEYYSDFLEDSRYGAMHGDDLGYIFSPYILEQAVAAPDEYREELRTHRWTVELIANFIKHG</sequence>
<accession>A0A182LWI4</accession>
<comment type="similarity">
    <text evidence="1 6">Belongs to the type-B carboxylesterase/lipase family.</text>
</comment>
<dbReference type="Pfam" id="PF00135">
    <property type="entry name" value="COesterase"/>
    <property type="match status" value="1"/>
</dbReference>
<dbReference type="InterPro" id="IPR050309">
    <property type="entry name" value="Type-B_Carboxylest/Lipase"/>
</dbReference>
<dbReference type="EC" id="3.1.1.-" evidence="6"/>
<dbReference type="InterPro" id="IPR002018">
    <property type="entry name" value="CarbesteraseB"/>
</dbReference>
<keyword evidence="5" id="KW-0325">Glycoprotein</keyword>
<reference evidence="9" key="1">
    <citation type="submission" date="2013-09" db="EMBL/GenBank/DDBJ databases">
        <title>The Genome Sequence of Anopheles culicifacies species A.</title>
        <authorList>
            <consortium name="The Broad Institute Genomics Platform"/>
            <person name="Neafsey D.E."/>
            <person name="Besansky N."/>
            <person name="Howell P."/>
            <person name="Walton C."/>
            <person name="Young S.K."/>
            <person name="Zeng Q."/>
            <person name="Gargeya S."/>
            <person name="Fitzgerald M."/>
            <person name="Haas B."/>
            <person name="Abouelleil A."/>
            <person name="Allen A.W."/>
            <person name="Alvarado L."/>
            <person name="Arachchi H.M."/>
            <person name="Berlin A.M."/>
            <person name="Chapman S.B."/>
            <person name="Gainer-Dewar J."/>
            <person name="Goldberg J."/>
            <person name="Griggs A."/>
            <person name="Gujja S."/>
            <person name="Hansen M."/>
            <person name="Howarth C."/>
            <person name="Imamovic A."/>
            <person name="Ireland A."/>
            <person name="Larimer J."/>
            <person name="McCowan C."/>
            <person name="Murphy C."/>
            <person name="Pearson M."/>
            <person name="Poon T.W."/>
            <person name="Priest M."/>
            <person name="Roberts A."/>
            <person name="Saif S."/>
            <person name="Shea T."/>
            <person name="Sisk P."/>
            <person name="Sykes S."/>
            <person name="Wortman J."/>
            <person name="Nusbaum C."/>
            <person name="Birren B."/>
        </authorList>
    </citation>
    <scope>NUCLEOTIDE SEQUENCE [LARGE SCALE GENOMIC DNA]</scope>
    <source>
        <strain evidence="9">A-37</strain>
    </source>
</reference>
<dbReference type="InterPro" id="IPR019826">
    <property type="entry name" value="Carboxylesterase_B_AS"/>
</dbReference>
<dbReference type="EnsemblMetazoa" id="ACUA003631-RA">
    <property type="protein sequence ID" value="ACUA003631-PA"/>
    <property type="gene ID" value="ACUA003631"/>
</dbReference>
<dbReference type="PANTHER" id="PTHR11559">
    <property type="entry name" value="CARBOXYLESTERASE"/>
    <property type="match status" value="1"/>
</dbReference>
<dbReference type="PROSITE" id="PS00122">
    <property type="entry name" value="CARBOXYLESTERASE_B_1"/>
    <property type="match status" value="1"/>
</dbReference>
<dbReference type="VEuPathDB" id="VectorBase:ACUA003631"/>
<dbReference type="STRING" id="139723.A0A182LWI4"/>
<proteinExistence type="inferred from homology"/>
<evidence type="ECO:0000313" key="9">
    <source>
        <dbReference type="Proteomes" id="UP000075883"/>
    </source>
</evidence>